<organism evidence="3 4">
    <name type="scientific">Peteryoungia desertarenae</name>
    <dbReference type="NCBI Taxonomy" id="1813451"/>
    <lineage>
        <taxon>Bacteria</taxon>
        <taxon>Pseudomonadati</taxon>
        <taxon>Pseudomonadota</taxon>
        <taxon>Alphaproteobacteria</taxon>
        <taxon>Hyphomicrobiales</taxon>
        <taxon>Rhizobiaceae</taxon>
        <taxon>Peteryoungia</taxon>
    </lineage>
</organism>
<dbReference type="PANTHER" id="PTHR36927:SF3">
    <property type="entry name" value="GLUCANS BIOSYNTHESIS PROTEIN C"/>
    <property type="match status" value="1"/>
</dbReference>
<feature type="transmembrane region" description="Helical" evidence="1">
    <location>
        <begin position="327"/>
        <end position="347"/>
    </location>
</feature>
<evidence type="ECO:0000313" key="4">
    <source>
        <dbReference type="Proteomes" id="UP000308530"/>
    </source>
</evidence>
<protein>
    <submittedName>
        <fullName evidence="3">Acyltransferase family protein</fullName>
    </submittedName>
</protein>
<feature type="transmembrane region" description="Helical" evidence="1">
    <location>
        <begin position="191"/>
        <end position="212"/>
    </location>
</feature>
<dbReference type="EMBL" id="CP058350">
    <property type="protein sequence ID" value="QLF68551.1"/>
    <property type="molecule type" value="Genomic_DNA"/>
</dbReference>
<keyword evidence="4" id="KW-1185">Reference proteome</keyword>
<sequence>MTVKATHRHEWSAIRAVLMLLGIPYHAAMTYHSRVMWDIHSQETSEFLTLMSGIFVTFRMPAFFVVAGFFAAILLERRKPSQWLANRAVRLGIPFVTGLLLLSPVQLFLIRLADAVSGKTTYPQALDLIHNDISHPGSDWIMHLWFLPALLIYCVLLAVIVTPARHLTKTSSAAGKPDRSASITLISSPRAMLSALVAVTVAFEVTLFASTSALETMDSGIAALLARAADPYLRYIPYFALGVLLFHNRIIADAMAWKCGITLPAAAILTALTASLARGYGEPWLEVLHHAAAGAAAILLTAWLIGFANRHWTQPDAKVDRIVDASFTIYLLHHPIIYALATLLMLADWPPMLEFLLICAVTLALSFGAHRLIRRSRLLLFLFNGVPLRKQLAPALASDAIQGGTLR</sequence>
<evidence type="ECO:0000259" key="2">
    <source>
        <dbReference type="Pfam" id="PF01757"/>
    </source>
</evidence>
<keyword evidence="3" id="KW-0012">Acyltransferase</keyword>
<dbReference type="InterPro" id="IPR050623">
    <property type="entry name" value="Glucan_succinyl_AcylTrfase"/>
</dbReference>
<keyword evidence="1" id="KW-0472">Membrane</keyword>
<feature type="transmembrane region" description="Helical" evidence="1">
    <location>
        <begin position="12"/>
        <end position="31"/>
    </location>
</feature>
<feature type="domain" description="Acyltransferase 3" evidence="2">
    <location>
        <begin position="11"/>
        <end position="368"/>
    </location>
</feature>
<feature type="transmembrane region" description="Helical" evidence="1">
    <location>
        <begin position="232"/>
        <end position="251"/>
    </location>
</feature>
<dbReference type="Pfam" id="PF01757">
    <property type="entry name" value="Acyl_transf_3"/>
    <property type="match status" value="1"/>
</dbReference>
<dbReference type="PANTHER" id="PTHR36927">
    <property type="entry name" value="BLR4337 PROTEIN"/>
    <property type="match status" value="1"/>
</dbReference>
<keyword evidence="1" id="KW-0812">Transmembrane</keyword>
<evidence type="ECO:0000256" key="1">
    <source>
        <dbReference type="SAM" id="Phobius"/>
    </source>
</evidence>
<feature type="transmembrane region" description="Helical" evidence="1">
    <location>
        <begin position="87"/>
        <end position="110"/>
    </location>
</feature>
<feature type="transmembrane region" description="Helical" evidence="1">
    <location>
        <begin position="140"/>
        <end position="161"/>
    </location>
</feature>
<feature type="transmembrane region" description="Helical" evidence="1">
    <location>
        <begin position="51"/>
        <end position="75"/>
    </location>
</feature>
<accession>A0ABX6QJN4</accession>
<proteinExistence type="predicted"/>
<feature type="transmembrane region" description="Helical" evidence="1">
    <location>
        <begin position="263"/>
        <end position="281"/>
    </location>
</feature>
<keyword evidence="1" id="KW-1133">Transmembrane helix</keyword>
<feature type="transmembrane region" description="Helical" evidence="1">
    <location>
        <begin position="353"/>
        <end position="373"/>
    </location>
</feature>
<evidence type="ECO:0000313" key="3">
    <source>
        <dbReference type="EMBL" id="QLF68551.1"/>
    </source>
</evidence>
<dbReference type="Proteomes" id="UP000308530">
    <property type="component" value="Chromosome"/>
</dbReference>
<dbReference type="GO" id="GO:0016746">
    <property type="term" value="F:acyltransferase activity"/>
    <property type="evidence" value="ECO:0007669"/>
    <property type="project" value="UniProtKB-KW"/>
</dbReference>
<keyword evidence="3" id="KW-0808">Transferase</keyword>
<gene>
    <name evidence="3" type="ORF">FE840_002745</name>
</gene>
<reference evidence="3 4" key="1">
    <citation type="submission" date="2020-06" db="EMBL/GenBank/DDBJ databases">
        <title>Genome sequence of Rhizobium sp strain ADMK78.</title>
        <authorList>
            <person name="Rahi P."/>
        </authorList>
    </citation>
    <scope>NUCLEOTIDE SEQUENCE [LARGE SCALE GENOMIC DNA]</scope>
    <source>
        <strain evidence="3 4">ADMK78</strain>
    </source>
</reference>
<dbReference type="InterPro" id="IPR002656">
    <property type="entry name" value="Acyl_transf_3_dom"/>
</dbReference>
<name>A0ABX6QJN4_9HYPH</name>
<dbReference type="RefSeq" id="WP_138287357.1">
    <property type="nucleotide sequence ID" value="NZ_CP058350.1"/>
</dbReference>
<feature type="transmembrane region" description="Helical" evidence="1">
    <location>
        <begin position="287"/>
        <end position="306"/>
    </location>
</feature>